<feature type="transmembrane region" description="Helical" evidence="8">
    <location>
        <begin position="471"/>
        <end position="493"/>
    </location>
</feature>
<feature type="transmembrane region" description="Helical" evidence="8">
    <location>
        <begin position="210"/>
        <end position="229"/>
    </location>
</feature>
<dbReference type="EMBL" id="CP032509">
    <property type="protein sequence ID" value="AZN73562.1"/>
    <property type="molecule type" value="Genomic_DNA"/>
</dbReference>
<evidence type="ECO:0000256" key="8">
    <source>
        <dbReference type="RuleBase" id="RU363032"/>
    </source>
</evidence>
<reference evidence="10 11" key="1">
    <citation type="submission" date="2018-09" db="EMBL/GenBank/DDBJ databases">
        <title>Marinorhizobium profundi gen. nov., sp. nov., isolated from a deep-sea sediment sample from the New Britain Trench and proposal of Marinorhizobiaceae fam. nov. in the order Rhizobiales of the class Alphaproteobacteria.</title>
        <authorList>
            <person name="Cao J."/>
        </authorList>
    </citation>
    <scope>NUCLEOTIDE SEQUENCE [LARGE SCALE GENOMIC DNA]</scope>
    <source>
        <strain evidence="10 11">WS11</strain>
    </source>
</reference>
<proteinExistence type="inferred from homology"/>
<keyword evidence="4" id="KW-0997">Cell inner membrane</keyword>
<evidence type="ECO:0000259" key="9">
    <source>
        <dbReference type="PROSITE" id="PS50928"/>
    </source>
</evidence>
<evidence type="ECO:0000256" key="5">
    <source>
        <dbReference type="ARBA" id="ARBA00022692"/>
    </source>
</evidence>
<feature type="transmembrane region" description="Helical" evidence="8">
    <location>
        <begin position="69"/>
        <end position="91"/>
    </location>
</feature>
<evidence type="ECO:0000256" key="4">
    <source>
        <dbReference type="ARBA" id="ARBA00022519"/>
    </source>
</evidence>
<feature type="domain" description="ABC transmembrane type-1" evidence="9">
    <location>
        <begin position="33"/>
        <end position="228"/>
    </location>
</feature>
<feature type="transmembrane region" description="Helical" evidence="8">
    <location>
        <begin position="429"/>
        <end position="451"/>
    </location>
</feature>
<dbReference type="Pfam" id="PF00528">
    <property type="entry name" value="BPD_transp_1"/>
    <property type="match status" value="2"/>
</dbReference>
<accession>A0A3S9B9E7</accession>
<keyword evidence="2 8" id="KW-0813">Transport</keyword>
<dbReference type="CDD" id="cd06261">
    <property type="entry name" value="TM_PBP2"/>
    <property type="match status" value="2"/>
</dbReference>
<dbReference type="PROSITE" id="PS50928">
    <property type="entry name" value="ABC_TM1"/>
    <property type="match status" value="2"/>
</dbReference>
<gene>
    <name evidence="10" type="ORF">D5400_03920</name>
</gene>
<dbReference type="PANTHER" id="PTHR43357">
    <property type="entry name" value="INNER MEMBRANE ABC TRANSPORTER PERMEASE PROTEIN YDCV"/>
    <property type="match status" value="1"/>
</dbReference>
<dbReference type="InterPro" id="IPR035906">
    <property type="entry name" value="MetI-like_sf"/>
</dbReference>
<dbReference type="PANTHER" id="PTHR43357:SF3">
    <property type="entry name" value="FE(3+)-TRANSPORT SYSTEM PERMEASE PROTEIN FBPB 2"/>
    <property type="match status" value="1"/>
</dbReference>
<dbReference type="Proteomes" id="UP000268192">
    <property type="component" value="Chromosome"/>
</dbReference>
<feature type="transmembrane region" description="Helical" evidence="8">
    <location>
        <begin position="111"/>
        <end position="129"/>
    </location>
</feature>
<evidence type="ECO:0000313" key="11">
    <source>
        <dbReference type="Proteomes" id="UP000268192"/>
    </source>
</evidence>
<dbReference type="OrthoDB" id="9790211at2"/>
<keyword evidence="11" id="KW-1185">Reference proteome</keyword>
<dbReference type="AlphaFoldDB" id="A0A3S9B9E7"/>
<protein>
    <submittedName>
        <fullName evidence="10">Iron ABC transporter permease</fullName>
    </submittedName>
</protein>
<sequence length="500" mass="53711">MLVPIFYLVLRATEADFGTVASLVFRPRTGQLLLNTTALVAGVLILATAIAAPLAWLTTRTSLKGRRIAHILVVLPLAVPGYVMAYALIGLSGYYGFMNTLFGWTFPRPQGWLGATLALSLYTYPYIYLNLRAALGSIDASLEESARALGASPREVFFRVTLPYLRPALFSGWLVVGLYVIGDFGAVALMRYEVFSYALYTQYAAAYDRIYAAWLALIMITIAVSVIWWESKLREGAHFARTGTGSGVRSSLSSLSTLPSVAAWGFIALVALASLGLPVSVLAFWLSAEPLLPSLPALLTSFWHSVSVAVPSALLAGALALPVAVMAVRYPSPLSSAINRLAFIGYAVPPLAFALAFVFISLGFARPLYQSHLLLVIAYSLAFLALALGPIRAALYLARPSLEEAARSLGYSPLSVVAHVVFPLIRRGVIGGMVLVFVIAMKELPIAFLLAPTGYRSLAITLFSRTSEGMLVNAAPYAAAIIIFSGLFVGVVLRHEAKHD</sequence>
<dbReference type="InterPro" id="IPR000515">
    <property type="entry name" value="MetI-like"/>
</dbReference>
<keyword evidence="3" id="KW-1003">Cell membrane</keyword>
<feature type="transmembrane region" description="Helical" evidence="8">
    <location>
        <begin position="306"/>
        <end position="329"/>
    </location>
</feature>
<feature type="transmembrane region" description="Helical" evidence="8">
    <location>
        <begin position="39"/>
        <end position="57"/>
    </location>
</feature>
<dbReference type="GO" id="GO:0005886">
    <property type="term" value="C:plasma membrane"/>
    <property type="evidence" value="ECO:0007669"/>
    <property type="project" value="UniProtKB-SubCell"/>
</dbReference>
<name>A0A3S9B9E7_9HYPH</name>
<evidence type="ECO:0000256" key="6">
    <source>
        <dbReference type="ARBA" id="ARBA00022989"/>
    </source>
</evidence>
<dbReference type="Gene3D" id="1.10.3720.10">
    <property type="entry name" value="MetI-like"/>
    <property type="match status" value="2"/>
</dbReference>
<keyword evidence="7 8" id="KW-0472">Membrane</keyword>
<dbReference type="SUPFAM" id="SSF161098">
    <property type="entry name" value="MetI-like"/>
    <property type="match status" value="2"/>
</dbReference>
<comment type="similarity">
    <text evidence="8">Belongs to the binding-protein-dependent transport system permease family.</text>
</comment>
<feature type="transmembrane region" description="Helical" evidence="8">
    <location>
        <begin position="261"/>
        <end position="286"/>
    </location>
</feature>
<dbReference type="GO" id="GO:0055085">
    <property type="term" value="P:transmembrane transport"/>
    <property type="evidence" value="ECO:0007669"/>
    <property type="project" value="InterPro"/>
</dbReference>
<feature type="transmembrane region" description="Helical" evidence="8">
    <location>
        <begin position="341"/>
        <end position="364"/>
    </location>
</feature>
<feature type="transmembrane region" description="Helical" evidence="8">
    <location>
        <begin position="168"/>
        <end position="190"/>
    </location>
</feature>
<keyword evidence="6 8" id="KW-1133">Transmembrane helix</keyword>
<evidence type="ECO:0000256" key="2">
    <source>
        <dbReference type="ARBA" id="ARBA00022448"/>
    </source>
</evidence>
<keyword evidence="5 8" id="KW-0812">Transmembrane</keyword>
<organism evidence="10 11">
    <name type="scientific">Georhizobium profundi</name>
    <dbReference type="NCBI Taxonomy" id="2341112"/>
    <lineage>
        <taxon>Bacteria</taxon>
        <taxon>Pseudomonadati</taxon>
        <taxon>Pseudomonadota</taxon>
        <taxon>Alphaproteobacteria</taxon>
        <taxon>Hyphomicrobiales</taxon>
        <taxon>Rhizobiaceae</taxon>
        <taxon>Georhizobium</taxon>
    </lineage>
</organism>
<dbReference type="KEGG" id="abaw:D5400_03920"/>
<feature type="domain" description="ABC transmembrane type-1" evidence="9">
    <location>
        <begin position="302"/>
        <end position="493"/>
    </location>
</feature>
<comment type="subcellular location">
    <subcellularLocation>
        <location evidence="1">Cell inner membrane</location>
        <topology evidence="1">Multi-pass membrane protein</topology>
    </subcellularLocation>
    <subcellularLocation>
        <location evidence="8">Cell membrane</location>
        <topology evidence="8">Multi-pass membrane protein</topology>
    </subcellularLocation>
</comment>
<feature type="transmembrane region" description="Helical" evidence="8">
    <location>
        <begin position="376"/>
        <end position="398"/>
    </location>
</feature>
<evidence type="ECO:0000256" key="7">
    <source>
        <dbReference type="ARBA" id="ARBA00023136"/>
    </source>
</evidence>
<evidence type="ECO:0000256" key="3">
    <source>
        <dbReference type="ARBA" id="ARBA00022475"/>
    </source>
</evidence>
<evidence type="ECO:0000256" key="1">
    <source>
        <dbReference type="ARBA" id="ARBA00004429"/>
    </source>
</evidence>
<evidence type="ECO:0000313" key="10">
    <source>
        <dbReference type="EMBL" id="AZN73562.1"/>
    </source>
</evidence>